<dbReference type="RefSeq" id="WP_226599283.1">
    <property type="nucleotide sequence ID" value="NZ_BNDY01000017.1"/>
</dbReference>
<comment type="caution">
    <text evidence="1">The sequence shown here is derived from an EMBL/GenBank/DDBJ whole genome shotgun (WGS) entry which is preliminary data.</text>
</comment>
<reference evidence="1" key="1">
    <citation type="submission" date="2024-05" db="EMBL/GenBank/DDBJ databases">
        <title>Whole genome shotgun sequence of Streptomyces violascens NBRC 12920.</title>
        <authorList>
            <person name="Komaki H."/>
            <person name="Tamura T."/>
        </authorList>
    </citation>
    <scope>NUCLEOTIDE SEQUENCE</scope>
    <source>
        <strain evidence="1">NBRC 12920</strain>
    </source>
</reference>
<evidence type="ECO:0000313" key="1">
    <source>
        <dbReference type="EMBL" id="GHI40533.1"/>
    </source>
</evidence>
<evidence type="ECO:0000313" key="2">
    <source>
        <dbReference type="Proteomes" id="UP001050808"/>
    </source>
</evidence>
<protein>
    <submittedName>
        <fullName evidence="1">Uncharacterized protein</fullName>
    </submittedName>
</protein>
<proteinExistence type="predicted"/>
<name>A0ABQ3QTD7_9ACTN</name>
<accession>A0ABQ3QTD7</accession>
<dbReference type="Proteomes" id="UP001050808">
    <property type="component" value="Unassembled WGS sequence"/>
</dbReference>
<keyword evidence="2" id="KW-1185">Reference proteome</keyword>
<sequence>MTEGRAPGNVVAQGFEAVEESRTAGLVGIESAQPRIAGVGALGSGWKKAAKNVGSLSKGAPHRHAQVRDGGRSLPRLLYIRGGRSHVAQSCIAR</sequence>
<organism evidence="1 2">
    <name type="scientific">Streptomyces violascens</name>
    <dbReference type="NCBI Taxonomy" id="67381"/>
    <lineage>
        <taxon>Bacteria</taxon>
        <taxon>Bacillati</taxon>
        <taxon>Actinomycetota</taxon>
        <taxon>Actinomycetes</taxon>
        <taxon>Kitasatosporales</taxon>
        <taxon>Streptomycetaceae</taxon>
        <taxon>Streptomyces</taxon>
    </lineage>
</organism>
<dbReference type="EMBL" id="BNDY01000017">
    <property type="protein sequence ID" value="GHI40533.1"/>
    <property type="molecule type" value="Genomic_DNA"/>
</dbReference>
<gene>
    <name evidence="1" type="ORF">Sviol_49410</name>
</gene>